<comment type="caution">
    <text evidence="2">The sequence shown here is derived from an EMBL/GenBank/DDBJ whole genome shotgun (WGS) entry which is preliminary data.</text>
</comment>
<dbReference type="eggNOG" id="COG0154">
    <property type="taxonomic scope" value="Bacteria"/>
</dbReference>
<evidence type="ECO:0000313" key="2">
    <source>
        <dbReference type="EMBL" id="EOM76622.1"/>
    </source>
</evidence>
<dbReference type="Gene3D" id="3.10.490.10">
    <property type="entry name" value="Gamma-glutamyl cyclotransferase-like"/>
    <property type="match status" value="1"/>
</dbReference>
<dbReference type="Gene3D" id="3.90.1300.10">
    <property type="entry name" value="Amidase signature (AS) domain"/>
    <property type="match status" value="1"/>
</dbReference>
<feature type="domain" description="Allophanate hydrolase C-terminal" evidence="1">
    <location>
        <begin position="147"/>
        <end position="271"/>
    </location>
</feature>
<reference evidence="2 3" key="1">
    <citation type="journal article" date="2013" name="Genome Announc.">
        <title>Draft Genome Sequence of Rhodococcus rhodnii Strain LMG5362, a Symbiont of Rhodnius prolixus (Hemiptera, Reduviidae, Triatominae), the Principle Vector of Trypanosoma cruzi.</title>
        <authorList>
            <person name="Pachebat J.A."/>
            <person name="van Keulen G."/>
            <person name="Whitten M.M."/>
            <person name="Girdwood S."/>
            <person name="Del Sol R."/>
            <person name="Dyson P.J."/>
            <person name="Facey P.D."/>
        </authorList>
    </citation>
    <scope>NUCLEOTIDE SEQUENCE [LARGE SCALE GENOMIC DNA]</scope>
    <source>
        <strain evidence="2 3">LMG 5362</strain>
    </source>
</reference>
<keyword evidence="3" id="KW-1185">Reference proteome</keyword>
<dbReference type="Pfam" id="PF21986">
    <property type="entry name" value="AH_C"/>
    <property type="match status" value="1"/>
</dbReference>
<accession>R7WMT9</accession>
<dbReference type="SUPFAM" id="SSF75304">
    <property type="entry name" value="Amidase signature (AS) enzymes"/>
    <property type="match status" value="1"/>
</dbReference>
<dbReference type="PATRIC" id="fig|1273125.3.peg.1945"/>
<organism evidence="2 3">
    <name type="scientific">Rhodococcus rhodnii LMG 5362</name>
    <dbReference type="NCBI Taxonomy" id="1273125"/>
    <lineage>
        <taxon>Bacteria</taxon>
        <taxon>Bacillati</taxon>
        <taxon>Actinomycetota</taxon>
        <taxon>Actinomycetes</taxon>
        <taxon>Mycobacteriales</taxon>
        <taxon>Nocardiaceae</taxon>
        <taxon>Rhodococcus</taxon>
    </lineage>
</organism>
<gene>
    <name evidence="2" type="ORF">Rrhod_2019</name>
</gene>
<name>R7WMT9_9NOCA</name>
<sequence>MTAAGDVSGSAYVRDRVRLDALASECDRLIAGFDALLVPTAPFQPTRAEVAAEPVAANSRVGTYTNFCNLLDMCGVAVPAGVVDEGDAGEAQFGVTVVARAFHDAVALDLARRVVVAPRSVAAAEASGPLPRPDRPWPEVAGASSTALFVVGAHLRGQPLEGQLTALGARWGGAARTAPRYRLSALDTVPAKPGLTRVDSGAVIEGEIWHLSDGALGRFLAALPAPMNLGAVELDDGTGGDGTWVVGFGCAADAAAAAVDITEYGGWRAYLGALRS</sequence>
<dbReference type="Proteomes" id="UP000013525">
    <property type="component" value="Unassembled WGS sequence"/>
</dbReference>
<keyword evidence="2" id="KW-0378">Hydrolase</keyword>
<dbReference type="Gene3D" id="1.20.58.1700">
    <property type="match status" value="1"/>
</dbReference>
<proteinExistence type="predicted"/>
<protein>
    <submittedName>
        <fullName evidence="2">Allophanate hydrolase subunit 1</fullName>
    </submittedName>
</protein>
<evidence type="ECO:0000313" key="3">
    <source>
        <dbReference type="Proteomes" id="UP000013525"/>
    </source>
</evidence>
<dbReference type="EMBL" id="APMY01000063">
    <property type="protein sequence ID" value="EOM76622.1"/>
    <property type="molecule type" value="Genomic_DNA"/>
</dbReference>
<dbReference type="InterPro" id="IPR036928">
    <property type="entry name" value="AS_sf"/>
</dbReference>
<dbReference type="AlphaFoldDB" id="R7WMT9"/>
<dbReference type="GO" id="GO:0016787">
    <property type="term" value="F:hydrolase activity"/>
    <property type="evidence" value="ECO:0007669"/>
    <property type="project" value="UniProtKB-KW"/>
</dbReference>
<evidence type="ECO:0000259" key="1">
    <source>
        <dbReference type="Pfam" id="PF21986"/>
    </source>
</evidence>
<dbReference type="InterPro" id="IPR053844">
    <property type="entry name" value="AH_C"/>
</dbReference>